<dbReference type="InterPro" id="IPR036095">
    <property type="entry name" value="PTS_EIIB-like_sf"/>
</dbReference>
<keyword evidence="3" id="KW-0813">Transport</keyword>
<dbReference type="Pfam" id="PF02302">
    <property type="entry name" value="PTS_IIB"/>
    <property type="match status" value="1"/>
</dbReference>
<protein>
    <submittedName>
        <fullName evidence="3">PTS sugar transporter subunit IIB</fullName>
    </submittedName>
</protein>
<reference evidence="3 4" key="1">
    <citation type="submission" date="2018-09" db="EMBL/GenBank/DDBJ databases">
        <title>Paenibacillus SK2017-BO5.</title>
        <authorList>
            <person name="Piskunova J.V."/>
            <person name="Dubiley S.A."/>
            <person name="Severinov K.V."/>
        </authorList>
    </citation>
    <scope>NUCLEOTIDE SEQUENCE [LARGE SCALE GENOMIC DNA]</scope>
    <source>
        <strain evidence="3 4">BO5</strain>
    </source>
</reference>
<dbReference type="PROSITE" id="PS51099">
    <property type="entry name" value="PTS_EIIB_TYPE_2"/>
    <property type="match status" value="1"/>
</dbReference>
<dbReference type="SUPFAM" id="SSF52794">
    <property type="entry name" value="PTS system IIB component-like"/>
    <property type="match status" value="1"/>
</dbReference>
<evidence type="ECO:0000256" key="1">
    <source>
        <dbReference type="ARBA" id="ARBA00022679"/>
    </source>
</evidence>
<feature type="domain" description="PTS EIIB type-2" evidence="2">
    <location>
        <begin position="1"/>
        <end position="89"/>
    </location>
</feature>
<dbReference type="RefSeq" id="WP_119795626.1">
    <property type="nucleotide sequence ID" value="NZ_CP160395.1"/>
</dbReference>
<name>A0A3A3GE41_PANTH</name>
<dbReference type="InterPro" id="IPR013011">
    <property type="entry name" value="PTS_EIIB_2"/>
</dbReference>
<dbReference type="GO" id="GO:0008982">
    <property type="term" value="F:protein-N(PI)-phosphohistidine-sugar phosphotransferase activity"/>
    <property type="evidence" value="ECO:0007669"/>
    <property type="project" value="InterPro"/>
</dbReference>
<dbReference type="CDD" id="cd05563">
    <property type="entry name" value="PTS_IIB_ascorbate"/>
    <property type="match status" value="1"/>
</dbReference>
<evidence type="ECO:0000313" key="4">
    <source>
        <dbReference type="Proteomes" id="UP000266177"/>
    </source>
</evidence>
<dbReference type="Proteomes" id="UP000266177">
    <property type="component" value="Unassembled WGS sequence"/>
</dbReference>
<dbReference type="EMBL" id="QYZD01000026">
    <property type="protein sequence ID" value="RJG21199.1"/>
    <property type="molecule type" value="Genomic_DNA"/>
</dbReference>
<dbReference type="GO" id="GO:0009401">
    <property type="term" value="P:phosphoenolpyruvate-dependent sugar phosphotransferase system"/>
    <property type="evidence" value="ECO:0007669"/>
    <property type="project" value="InterPro"/>
</dbReference>
<gene>
    <name evidence="3" type="ORF">DQX05_22075</name>
</gene>
<dbReference type="Gene3D" id="3.40.50.2300">
    <property type="match status" value="1"/>
</dbReference>
<evidence type="ECO:0000259" key="2">
    <source>
        <dbReference type="PROSITE" id="PS51099"/>
    </source>
</evidence>
<organism evidence="3 4">
    <name type="scientific">Paenibacillus thiaminolyticus</name>
    <name type="common">Bacillus thiaminolyticus</name>
    <dbReference type="NCBI Taxonomy" id="49283"/>
    <lineage>
        <taxon>Bacteria</taxon>
        <taxon>Bacillati</taxon>
        <taxon>Bacillota</taxon>
        <taxon>Bacilli</taxon>
        <taxon>Bacillales</taxon>
        <taxon>Paenibacillaceae</taxon>
        <taxon>Paenibacillus</taxon>
    </lineage>
</organism>
<proteinExistence type="predicted"/>
<comment type="caution">
    <text evidence="3">The sequence shown here is derived from an EMBL/GenBank/DDBJ whole genome shotgun (WGS) entry which is preliminary data.</text>
</comment>
<accession>A0A3A3GE41</accession>
<evidence type="ECO:0000313" key="3">
    <source>
        <dbReference type="EMBL" id="RJG21199.1"/>
    </source>
</evidence>
<dbReference type="InterPro" id="IPR003501">
    <property type="entry name" value="PTS_EIIB_2/3"/>
</dbReference>
<keyword evidence="3" id="KW-0762">Sugar transport</keyword>
<sequence>MKIITVCGMGFGTSLMVKMTIDDILKELGKQADTQAMDMGSIKGLDADLFVTSKEMENSFPEVGAPVIFLENMTNKAEIREKVTAFLNR</sequence>
<dbReference type="OrthoDB" id="6603449at2"/>
<dbReference type="AlphaFoldDB" id="A0A3A3GE41"/>
<keyword evidence="1" id="KW-0808">Transferase</keyword>